<evidence type="ECO:0000313" key="4">
    <source>
        <dbReference type="Proteomes" id="UP001208570"/>
    </source>
</evidence>
<dbReference type="InterPro" id="IPR032675">
    <property type="entry name" value="LRR_dom_sf"/>
</dbReference>
<accession>A0AAD9JYL8</accession>
<dbReference type="Proteomes" id="UP001208570">
    <property type="component" value="Unassembled WGS sequence"/>
</dbReference>
<feature type="coiled-coil region" evidence="1">
    <location>
        <begin position="270"/>
        <end position="318"/>
    </location>
</feature>
<dbReference type="PRINTS" id="PR02062">
    <property type="entry name" value="CENTROSOME78"/>
</dbReference>
<feature type="compositionally biased region" description="Polar residues" evidence="2">
    <location>
        <begin position="148"/>
        <end position="159"/>
    </location>
</feature>
<evidence type="ECO:0000256" key="2">
    <source>
        <dbReference type="SAM" id="MobiDB-lite"/>
    </source>
</evidence>
<evidence type="ECO:0000256" key="1">
    <source>
        <dbReference type="SAM" id="Coils"/>
    </source>
</evidence>
<gene>
    <name evidence="3" type="ORF">LSH36_116g05024</name>
</gene>
<sequence>MSFQHQATKRHNEAWQDSLRYRRPDLDRMPGIRRITVNNNPLLGDQGAAVLAEALKDDLWLKALDLQQCGLSEVGAKALLDVLKYNTTIVVLDVRQNPLIEQEMLHNIMEQVMINCNGQDTEYKWVKAEPLQDPMKPKIRKKRNKMLQNSFGKRTSIKASQRRRSRSAGFTVSHGQNADIIKPGPGMPWRTAERAKRCRGFPPDSSPDKHKHYDNLTDLSSSPLSPPGAHITVDYSTEEETTDTLRAHKGSRRLESEDDLSTDRELKIELEHLRRRFREEKTSRAVAEEKIIELTMENKRLRAQLEEYNARRSILDDDRVLESIEASFKQFHAFLDLVRDAGLGQLITLAGIDQSQMTIPLSSPQRQSLGGRLSSSFIKPHKLDMTSSEAVLSPESLFKPIHHTNVSLHQQAYMAPAGLFDQTKNTTINTTGMSSEADVSLPRPNTIYPHIKPDNFMANTDPTLPTTPLISSRKPKSKFDELYQKVLRETEGSLTKNTVGTADVQSPMDFSRFNGNNEATELSKLSDQSRNAERDGSRHLDSGVRSDLSHHSHSSKASGKAGTTRDDNKDVSERNPDSGEEDDLELDPGNMILEGHSHSDSNKSDISNIVEDIEDNTGNKDDDSSEENF</sequence>
<dbReference type="EMBL" id="JAODUP010000116">
    <property type="protein sequence ID" value="KAK2161462.1"/>
    <property type="molecule type" value="Genomic_DNA"/>
</dbReference>
<feature type="region of interest" description="Disordered" evidence="2">
    <location>
        <begin position="148"/>
        <end position="187"/>
    </location>
</feature>
<evidence type="ECO:0000313" key="3">
    <source>
        <dbReference type="EMBL" id="KAK2161462.1"/>
    </source>
</evidence>
<keyword evidence="1" id="KW-0175">Coiled coil</keyword>
<dbReference type="GO" id="GO:0036064">
    <property type="term" value="C:ciliary basal body"/>
    <property type="evidence" value="ECO:0007669"/>
    <property type="project" value="TreeGrafter"/>
</dbReference>
<feature type="compositionally biased region" description="Basic and acidic residues" evidence="2">
    <location>
        <begin position="530"/>
        <end position="550"/>
    </location>
</feature>
<feature type="region of interest" description="Disordered" evidence="2">
    <location>
        <begin position="522"/>
        <end position="629"/>
    </location>
</feature>
<organism evidence="3 4">
    <name type="scientific">Paralvinella palmiformis</name>
    <dbReference type="NCBI Taxonomy" id="53620"/>
    <lineage>
        <taxon>Eukaryota</taxon>
        <taxon>Metazoa</taxon>
        <taxon>Spiralia</taxon>
        <taxon>Lophotrochozoa</taxon>
        <taxon>Annelida</taxon>
        <taxon>Polychaeta</taxon>
        <taxon>Sedentaria</taxon>
        <taxon>Canalipalpata</taxon>
        <taxon>Terebellida</taxon>
        <taxon>Terebelliformia</taxon>
        <taxon>Alvinellidae</taxon>
        <taxon>Paralvinella</taxon>
    </lineage>
</organism>
<protein>
    <recommendedName>
        <fullName evidence="5">Centrosomal protein of 78 kDa</fullName>
    </recommendedName>
</protein>
<keyword evidence="4" id="KW-1185">Reference proteome</keyword>
<name>A0AAD9JYL8_9ANNE</name>
<dbReference type="Gene3D" id="3.80.10.10">
    <property type="entry name" value="Ribonuclease Inhibitor"/>
    <property type="match status" value="1"/>
</dbReference>
<reference evidence="3" key="1">
    <citation type="journal article" date="2023" name="Mol. Biol. Evol.">
        <title>Third-Generation Sequencing Reveals the Adaptive Role of the Epigenome in Three Deep-Sea Polychaetes.</title>
        <authorList>
            <person name="Perez M."/>
            <person name="Aroh O."/>
            <person name="Sun Y."/>
            <person name="Lan Y."/>
            <person name="Juniper S.K."/>
            <person name="Young C.R."/>
            <person name="Angers B."/>
            <person name="Qian P.Y."/>
        </authorList>
    </citation>
    <scope>NUCLEOTIDE SEQUENCE</scope>
    <source>
        <strain evidence="3">P08H-3</strain>
    </source>
</reference>
<dbReference type="PANTHER" id="PTHR24110">
    <property type="entry name" value="CENTROSOMAL PROTEIN OF 78 KDA"/>
    <property type="match status" value="1"/>
</dbReference>
<dbReference type="FunFam" id="3.80.10.10:FF:000948">
    <property type="entry name" value="Centrosomal protein 78"/>
    <property type="match status" value="1"/>
</dbReference>
<proteinExistence type="predicted"/>
<dbReference type="SMART" id="SM00368">
    <property type="entry name" value="LRR_RI"/>
    <property type="match status" value="2"/>
</dbReference>
<feature type="compositionally biased region" description="Basic and acidic residues" evidence="2">
    <location>
        <begin position="563"/>
        <end position="577"/>
    </location>
</feature>
<dbReference type="AlphaFoldDB" id="A0AAD9JYL8"/>
<evidence type="ECO:0008006" key="5">
    <source>
        <dbReference type="Google" id="ProtNLM"/>
    </source>
</evidence>
<dbReference type="InterPro" id="IPR026212">
    <property type="entry name" value="Cep78"/>
</dbReference>
<dbReference type="GO" id="GO:0005813">
    <property type="term" value="C:centrosome"/>
    <property type="evidence" value="ECO:0007669"/>
    <property type="project" value="TreeGrafter"/>
</dbReference>
<comment type="caution">
    <text evidence="3">The sequence shown here is derived from an EMBL/GenBank/DDBJ whole genome shotgun (WGS) entry which is preliminary data.</text>
</comment>
<dbReference type="GO" id="GO:0044782">
    <property type="term" value="P:cilium organization"/>
    <property type="evidence" value="ECO:0007669"/>
    <property type="project" value="TreeGrafter"/>
</dbReference>
<feature type="region of interest" description="Disordered" evidence="2">
    <location>
        <begin position="218"/>
        <end position="258"/>
    </location>
</feature>
<dbReference type="PANTHER" id="PTHR24110:SF3">
    <property type="entry name" value="CENTROSOMAL PROTEIN OF 78 KDA"/>
    <property type="match status" value="1"/>
</dbReference>
<dbReference type="SUPFAM" id="SSF52047">
    <property type="entry name" value="RNI-like"/>
    <property type="match status" value="1"/>
</dbReference>